<proteinExistence type="inferred from homology"/>
<dbReference type="Proteomes" id="UP000265566">
    <property type="component" value="Chromosome 4"/>
</dbReference>
<evidence type="ECO:0000256" key="4">
    <source>
        <dbReference type="ARBA" id="ARBA00010858"/>
    </source>
</evidence>
<comment type="function">
    <text evidence="1">May have a structural role to stabilize the lipid body during desiccation of the seed by preventing coalescence of the oil. Probably interacts with both lipid and phospholipid moieties of lipid bodies. May also provide recognition signals for specific lipase anchorage in lipolysis during seedling growth.</text>
</comment>
<dbReference type="STRING" id="3880.A0A072V107"/>
<dbReference type="EMBL" id="PSQE01000004">
    <property type="protein sequence ID" value="RHN63477.1"/>
    <property type="molecule type" value="Genomic_DNA"/>
</dbReference>
<dbReference type="Pfam" id="PF01277">
    <property type="entry name" value="Oleosin"/>
    <property type="match status" value="1"/>
</dbReference>
<protein>
    <submittedName>
        <fullName evidence="11 12">Oleosin</fullName>
    </submittedName>
</protein>
<evidence type="ECO:0000256" key="10">
    <source>
        <dbReference type="SAM" id="Phobius"/>
    </source>
</evidence>
<comment type="similarity">
    <text evidence="4">Belongs to the oleosin family.</text>
</comment>
<dbReference type="EnsemblPlants" id="KEH31800">
    <property type="protein sequence ID" value="KEH31800"/>
    <property type="gene ID" value="MTR_4g105200"/>
</dbReference>
<evidence type="ECO:0000256" key="1">
    <source>
        <dbReference type="ARBA" id="ARBA00002582"/>
    </source>
</evidence>
<reference evidence="13" key="3">
    <citation type="submission" date="2015-04" db="UniProtKB">
        <authorList>
            <consortium name="EnsemblPlants"/>
        </authorList>
    </citation>
    <scope>IDENTIFICATION</scope>
    <source>
        <strain evidence="13">cv. Jemalong A17</strain>
    </source>
</reference>
<evidence type="ECO:0000256" key="5">
    <source>
        <dbReference type="ARBA" id="ARBA00022677"/>
    </source>
</evidence>
<dbReference type="OrthoDB" id="1929188at2759"/>
<keyword evidence="8 10" id="KW-0472">Membrane</keyword>
<dbReference type="PANTHER" id="PTHR33203">
    <property type="entry name" value="OLEOSIN"/>
    <property type="match status" value="1"/>
</dbReference>
<feature type="transmembrane region" description="Helical" evidence="10">
    <location>
        <begin position="75"/>
        <end position="95"/>
    </location>
</feature>
<reference evidence="11 14" key="1">
    <citation type="journal article" date="2011" name="Nature">
        <title>The Medicago genome provides insight into the evolution of rhizobial symbioses.</title>
        <authorList>
            <person name="Young N.D."/>
            <person name="Debelle F."/>
            <person name="Oldroyd G.E."/>
            <person name="Geurts R."/>
            <person name="Cannon S.B."/>
            <person name="Udvardi M.K."/>
            <person name="Benedito V.A."/>
            <person name="Mayer K.F."/>
            <person name="Gouzy J."/>
            <person name="Schoof H."/>
            <person name="Van de Peer Y."/>
            <person name="Proost S."/>
            <person name="Cook D.R."/>
            <person name="Meyers B.C."/>
            <person name="Spannagl M."/>
            <person name="Cheung F."/>
            <person name="De Mita S."/>
            <person name="Krishnakumar V."/>
            <person name="Gundlach H."/>
            <person name="Zhou S."/>
            <person name="Mudge J."/>
            <person name="Bharti A.K."/>
            <person name="Murray J.D."/>
            <person name="Naoumkina M.A."/>
            <person name="Rosen B."/>
            <person name="Silverstein K.A."/>
            <person name="Tang H."/>
            <person name="Rombauts S."/>
            <person name="Zhao P.X."/>
            <person name="Zhou P."/>
            <person name="Barbe V."/>
            <person name="Bardou P."/>
            <person name="Bechner M."/>
            <person name="Bellec A."/>
            <person name="Berger A."/>
            <person name="Berges H."/>
            <person name="Bidwell S."/>
            <person name="Bisseling T."/>
            <person name="Choisne N."/>
            <person name="Couloux A."/>
            <person name="Denny R."/>
            <person name="Deshpande S."/>
            <person name="Dai X."/>
            <person name="Doyle J.J."/>
            <person name="Dudez A.M."/>
            <person name="Farmer A.D."/>
            <person name="Fouteau S."/>
            <person name="Franken C."/>
            <person name="Gibelin C."/>
            <person name="Gish J."/>
            <person name="Goldstein S."/>
            <person name="Gonzalez A.J."/>
            <person name="Green P.J."/>
            <person name="Hallab A."/>
            <person name="Hartog M."/>
            <person name="Hua A."/>
            <person name="Humphray S.J."/>
            <person name="Jeong D.H."/>
            <person name="Jing Y."/>
            <person name="Jocker A."/>
            <person name="Kenton S.M."/>
            <person name="Kim D.J."/>
            <person name="Klee K."/>
            <person name="Lai H."/>
            <person name="Lang C."/>
            <person name="Lin S."/>
            <person name="Macmil S.L."/>
            <person name="Magdelenat G."/>
            <person name="Matthews L."/>
            <person name="McCorrison J."/>
            <person name="Monaghan E.L."/>
            <person name="Mun J.H."/>
            <person name="Najar F.Z."/>
            <person name="Nicholson C."/>
            <person name="Noirot C."/>
            <person name="O'Bleness M."/>
            <person name="Paule C.R."/>
            <person name="Poulain J."/>
            <person name="Prion F."/>
            <person name="Qin B."/>
            <person name="Qu C."/>
            <person name="Retzel E.F."/>
            <person name="Riddle C."/>
            <person name="Sallet E."/>
            <person name="Samain S."/>
            <person name="Samson N."/>
            <person name="Sanders I."/>
            <person name="Saurat O."/>
            <person name="Scarpelli C."/>
            <person name="Schiex T."/>
            <person name="Segurens B."/>
            <person name="Severin A.J."/>
            <person name="Sherrier D.J."/>
            <person name="Shi R."/>
            <person name="Sims S."/>
            <person name="Singer S.R."/>
            <person name="Sinharoy S."/>
            <person name="Sterck L."/>
            <person name="Viollet A."/>
            <person name="Wang B.B."/>
            <person name="Wang K."/>
            <person name="Wang M."/>
            <person name="Wang X."/>
            <person name="Warfsmann J."/>
            <person name="Weissenbach J."/>
            <person name="White D.D."/>
            <person name="White J.D."/>
            <person name="Wiley G.B."/>
            <person name="Wincker P."/>
            <person name="Xing Y."/>
            <person name="Yang L."/>
            <person name="Yao Z."/>
            <person name="Ying F."/>
            <person name="Zhai J."/>
            <person name="Zhou L."/>
            <person name="Zuber A."/>
            <person name="Denarie J."/>
            <person name="Dixon R.A."/>
            <person name="May G.D."/>
            <person name="Schwartz D.C."/>
            <person name="Rogers J."/>
            <person name="Quetier F."/>
            <person name="Town C.D."/>
            <person name="Roe B.A."/>
        </authorList>
    </citation>
    <scope>NUCLEOTIDE SEQUENCE [LARGE SCALE GENOMIC DNA]</scope>
    <source>
        <strain evidence="11">A17</strain>
        <strain evidence="13 14">cv. Jemalong A17</strain>
    </source>
</reference>
<dbReference type="GO" id="GO:0050826">
    <property type="term" value="P:response to freezing"/>
    <property type="evidence" value="ECO:0000318"/>
    <property type="project" value="GO_Central"/>
</dbReference>
<dbReference type="GO" id="GO:0010344">
    <property type="term" value="P:seed oilbody biogenesis"/>
    <property type="evidence" value="ECO:0000318"/>
    <property type="project" value="GO_Central"/>
</dbReference>
<name>A0A072V107_MEDTR</name>
<reference evidence="11 14" key="2">
    <citation type="journal article" date="2014" name="BMC Genomics">
        <title>An improved genome release (version Mt4.0) for the model legume Medicago truncatula.</title>
        <authorList>
            <person name="Tang H."/>
            <person name="Krishnakumar V."/>
            <person name="Bidwell S."/>
            <person name="Rosen B."/>
            <person name="Chan A."/>
            <person name="Zhou S."/>
            <person name="Gentzbittel L."/>
            <person name="Childs K.L."/>
            <person name="Yandell M."/>
            <person name="Gundlach H."/>
            <person name="Mayer K.F."/>
            <person name="Schwartz D.C."/>
            <person name="Town C.D."/>
        </authorList>
    </citation>
    <scope>GENOME REANNOTATION</scope>
    <source>
        <strain evidence="11">A17</strain>
        <strain evidence="13 14">cv. Jemalong A17</strain>
    </source>
</reference>
<evidence type="ECO:0000313" key="13">
    <source>
        <dbReference type="EnsemblPlants" id="KEH31800"/>
    </source>
</evidence>
<evidence type="ECO:0000313" key="14">
    <source>
        <dbReference type="Proteomes" id="UP000002051"/>
    </source>
</evidence>
<sequence>MAETLRDDYYGYHQQQQQQNQPITFTQTRTRKGFHPSTSQLIVLATLVPFGATLLILAGLTLTATVVGLAVTTPLFIFFSPILLAAAVVIGLAIAGFLTSGAFGITSLSSFAWVASYLRRSRFLEKVNVKHHHHAIAKPPRFDADETLGHESQINLEDRDRVESMAQDKVQEAQDKVQEAQNDQRDVGKTKKQNVKKSS</sequence>
<evidence type="ECO:0000256" key="6">
    <source>
        <dbReference type="ARBA" id="ARBA00022692"/>
    </source>
</evidence>
<dbReference type="EMBL" id="CM001220">
    <property type="protein sequence ID" value="KEH31800.1"/>
    <property type="molecule type" value="Genomic_DNA"/>
</dbReference>
<keyword evidence="14" id="KW-1185">Reference proteome</keyword>
<comment type="subcellular location">
    <subcellularLocation>
        <location evidence="3">Lipid droplet</location>
    </subcellularLocation>
    <subcellularLocation>
        <location evidence="2">Membrane</location>
        <topology evidence="2">Multi-pass membrane protein</topology>
    </subcellularLocation>
</comment>
<evidence type="ECO:0000256" key="7">
    <source>
        <dbReference type="ARBA" id="ARBA00022989"/>
    </source>
</evidence>
<feature type="compositionally biased region" description="Basic residues" evidence="9">
    <location>
        <begin position="190"/>
        <end position="199"/>
    </location>
</feature>
<accession>A0A072V107</accession>
<evidence type="ECO:0000256" key="2">
    <source>
        <dbReference type="ARBA" id="ARBA00004141"/>
    </source>
</evidence>
<feature type="transmembrane region" description="Helical" evidence="10">
    <location>
        <begin position="41"/>
        <end position="63"/>
    </location>
</feature>
<dbReference type="GO" id="GO:0012511">
    <property type="term" value="C:monolayer-surrounded lipid storage body"/>
    <property type="evidence" value="ECO:0000318"/>
    <property type="project" value="GO_Central"/>
</dbReference>
<dbReference type="PANTHER" id="PTHR33203:SF44">
    <property type="entry name" value="OLEOSIN 20.3 KDA"/>
    <property type="match status" value="1"/>
</dbReference>
<reference evidence="12" key="5">
    <citation type="journal article" date="2018" name="Nat. Plants">
        <title>Whole-genome landscape of Medicago truncatula symbiotic genes.</title>
        <authorList>
            <person name="Pecrix Y."/>
            <person name="Gamas P."/>
            <person name="Carrere S."/>
        </authorList>
    </citation>
    <scope>NUCLEOTIDE SEQUENCE</scope>
    <source>
        <tissue evidence="12">Leaves</tissue>
    </source>
</reference>
<dbReference type="GO" id="GO:0019915">
    <property type="term" value="P:lipid storage"/>
    <property type="evidence" value="ECO:0000318"/>
    <property type="project" value="GO_Central"/>
</dbReference>
<evidence type="ECO:0000313" key="11">
    <source>
        <dbReference type="EMBL" id="KEH31800.1"/>
    </source>
</evidence>
<evidence type="ECO:0000256" key="8">
    <source>
        <dbReference type="ARBA" id="ARBA00023136"/>
    </source>
</evidence>
<reference evidence="15" key="4">
    <citation type="journal article" date="2018" name="Nat. Plants">
        <title>Whole-genome landscape of Medicago truncatula symbiotic genes.</title>
        <authorList>
            <person name="Pecrix Y."/>
            <person name="Staton S.E."/>
            <person name="Sallet E."/>
            <person name="Lelandais-Briere C."/>
            <person name="Moreau S."/>
            <person name="Carrere S."/>
            <person name="Blein T."/>
            <person name="Jardinaud M.F."/>
            <person name="Latrasse D."/>
            <person name="Zouine M."/>
            <person name="Zahm M."/>
            <person name="Kreplak J."/>
            <person name="Mayjonade B."/>
            <person name="Satge C."/>
            <person name="Perez M."/>
            <person name="Cauet S."/>
            <person name="Marande W."/>
            <person name="Chantry-Darmon C."/>
            <person name="Lopez-Roques C."/>
            <person name="Bouchez O."/>
            <person name="Berard A."/>
            <person name="Debelle F."/>
            <person name="Munos S."/>
            <person name="Bendahmane A."/>
            <person name="Berges H."/>
            <person name="Niebel A."/>
            <person name="Buitink J."/>
            <person name="Frugier F."/>
            <person name="Benhamed M."/>
            <person name="Crespi M."/>
            <person name="Gouzy J."/>
            <person name="Gamas P."/>
        </authorList>
    </citation>
    <scope>NUCLEOTIDE SEQUENCE [LARGE SCALE GENOMIC DNA]</scope>
    <source>
        <strain evidence="15">cv. Jemalong A17</strain>
    </source>
</reference>
<evidence type="ECO:0000256" key="3">
    <source>
        <dbReference type="ARBA" id="ARBA00004502"/>
    </source>
</evidence>
<evidence type="ECO:0000256" key="9">
    <source>
        <dbReference type="SAM" id="MobiDB-lite"/>
    </source>
</evidence>
<gene>
    <name evidence="13" type="primary">25493733</name>
    <name evidence="11" type="ordered locus">MTR_4g105200</name>
    <name evidence="12" type="ORF">MtrunA17_Chr4g0058681</name>
</gene>
<evidence type="ECO:0000313" key="12">
    <source>
        <dbReference type="EMBL" id="RHN63477.1"/>
    </source>
</evidence>
<dbReference type="Gramene" id="rna26177">
    <property type="protein sequence ID" value="RHN63477.1"/>
    <property type="gene ID" value="gene26177"/>
</dbReference>
<dbReference type="KEGG" id="mtr:25493733"/>
<keyword evidence="7 10" id="KW-1133">Transmembrane helix</keyword>
<dbReference type="AlphaFoldDB" id="A0A072V107"/>
<organism evidence="11 14">
    <name type="scientific">Medicago truncatula</name>
    <name type="common">Barrel medic</name>
    <name type="synonym">Medicago tribuloides</name>
    <dbReference type="NCBI Taxonomy" id="3880"/>
    <lineage>
        <taxon>Eukaryota</taxon>
        <taxon>Viridiplantae</taxon>
        <taxon>Streptophyta</taxon>
        <taxon>Embryophyta</taxon>
        <taxon>Tracheophyta</taxon>
        <taxon>Spermatophyta</taxon>
        <taxon>Magnoliopsida</taxon>
        <taxon>eudicotyledons</taxon>
        <taxon>Gunneridae</taxon>
        <taxon>Pentapetalae</taxon>
        <taxon>rosids</taxon>
        <taxon>fabids</taxon>
        <taxon>Fabales</taxon>
        <taxon>Fabaceae</taxon>
        <taxon>Papilionoideae</taxon>
        <taxon>50 kb inversion clade</taxon>
        <taxon>NPAAA clade</taxon>
        <taxon>Hologalegina</taxon>
        <taxon>IRL clade</taxon>
        <taxon>Trifolieae</taxon>
        <taxon>Medicago</taxon>
    </lineage>
</organism>
<dbReference type="Proteomes" id="UP000002051">
    <property type="component" value="Chromosome 4"/>
</dbReference>
<feature type="region of interest" description="Disordered" evidence="9">
    <location>
        <begin position="153"/>
        <end position="199"/>
    </location>
</feature>
<keyword evidence="6 10" id="KW-0812">Transmembrane</keyword>
<keyword evidence="5" id="KW-0551">Lipid droplet</keyword>
<dbReference type="HOGENOM" id="CLU_101983_1_1_1"/>
<evidence type="ECO:0000313" key="15">
    <source>
        <dbReference type="Proteomes" id="UP000265566"/>
    </source>
</evidence>
<dbReference type="InterPro" id="IPR000136">
    <property type="entry name" value="Oleosin"/>
</dbReference>
<feature type="transmembrane region" description="Helical" evidence="10">
    <location>
        <begin position="101"/>
        <end position="118"/>
    </location>
</feature>
<dbReference type="GO" id="GO:0016020">
    <property type="term" value="C:membrane"/>
    <property type="evidence" value="ECO:0007669"/>
    <property type="project" value="UniProtKB-SubCell"/>
</dbReference>
<feature type="compositionally biased region" description="Basic and acidic residues" evidence="9">
    <location>
        <begin position="169"/>
        <end position="189"/>
    </location>
</feature>